<dbReference type="PANTHER" id="PTHR31595:SF57">
    <property type="entry name" value="OS04G0481900 PROTEIN"/>
    <property type="match status" value="1"/>
</dbReference>
<dbReference type="OMA" id="GIGWNWR"/>
<feature type="domain" description="Wax synthase" evidence="9">
    <location>
        <begin position="285"/>
        <end position="366"/>
    </location>
</feature>
<evidence type="ECO:0000256" key="1">
    <source>
        <dbReference type="ARBA" id="ARBA00004141"/>
    </source>
</evidence>
<dbReference type="InterPro" id="IPR032805">
    <property type="entry name" value="Wax_synthase_dom"/>
</dbReference>
<evidence type="ECO:0000313" key="10">
    <source>
        <dbReference type="EMBL" id="KKO96883.1"/>
    </source>
</evidence>
<comment type="pathway">
    <text evidence="2">Secondary metabolite biosynthesis.</text>
</comment>
<accession>A0A0F9ZUR8</accession>
<dbReference type="AlphaFoldDB" id="A0A0F9ZUR8"/>
<dbReference type="OrthoDB" id="1077582at2759"/>
<comment type="similarity">
    <text evidence="3">Belongs to the wax synthase family.</text>
</comment>
<dbReference type="EMBL" id="JOKZ01000701">
    <property type="protein sequence ID" value="KKO96883.1"/>
    <property type="molecule type" value="Genomic_DNA"/>
</dbReference>
<evidence type="ECO:0000256" key="4">
    <source>
        <dbReference type="ARBA" id="ARBA00022679"/>
    </source>
</evidence>
<evidence type="ECO:0000256" key="5">
    <source>
        <dbReference type="ARBA" id="ARBA00022692"/>
    </source>
</evidence>
<dbReference type="Proteomes" id="UP000034112">
    <property type="component" value="Unassembled WGS sequence"/>
</dbReference>
<evidence type="ECO:0000256" key="7">
    <source>
        <dbReference type="ARBA" id="ARBA00023136"/>
    </source>
</evidence>
<dbReference type="GO" id="GO:0016020">
    <property type="term" value="C:membrane"/>
    <property type="evidence" value="ECO:0007669"/>
    <property type="project" value="UniProtKB-SubCell"/>
</dbReference>
<protein>
    <recommendedName>
        <fullName evidence="9">Wax synthase domain-containing protein</fullName>
    </recommendedName>
</protein>
<feature type="transmembrane region" description="Helical" evidence="8">
    <location>
        <begin position="201"/>
        <end position="223"/>
    </location>
</feature>
<organism evidence="10 11">
    <name type="scientific">Trichoderma harzianum</name>
    <name type="common">Hypocrea lixii</name>
    <dbReference type="NCBI Taxonomy" id="5544"/>
    <lineage>
        <taxon>Eukaryota</taxon>
        <taxon>Fungi</taxon>
        <taxon>Dikarya</taxon>
        <taxon>Ascomycota</taxon>
        <taxon>Pezizomycotina</taxon>
        <taxon>Sordariomycetes</taxon>
        <taxon>Hypocreomycetidae</taxon>
        <taxon>Hypocreales</taxon>
        <taxon>Hypocreaceae</taxon>
        <taxon>Trichoderma</taxon>
    </lineage>
</organism>
<feature type="transmembrane region" description="Helical" evidence="8">
    <location>
        <begin position="61"/>
        <end position="78"/>
    </location>
</feature>
<proteinExistence type="inferred from homology"/>
<dbReference type="InterPro" id="IPR044851">
    <property type="entry name" value="Wax_synthase"/>
</dbReference>
<evidence type="ECO:0000256" key="8">
    <source>
        <dbReference type="SAM" id="Phobius"/>
    </source>
</evidence>
<keyword evidence="4" id="KW-0808">Transferase</keyword>
<name>A0A0F9ZUR8_TRIHA</name>
<feature type="transmembrane region" description="Helical" evidence="8">
    <location>
        <begin position="20"/>
        <end position="49"/>
    </location>
</feature>
<keyword evidence="6 8" id="KW-1133">Transmembrane helix</keyword>
<evidence type="ECO:0000313" key="11">
    <source>
        <dbReference type="Proteomes" id="UP000034112"/>
    </source>
</evidence>
<keyword evidence="5 8" id="KW-0812">Transmembrane</keyword>
<evidence type="ECO:0000256" key="6">
    <source>
        <dbReference type="ARBA" id="ARBA00022989"/>
    </source>
</evidence>
<keyword evidence="7 8" id="KW-0472">Membrane</keyword>
<comment type="caution">
    <text evidence="10">The sequence shown here is derived from an EMBL/GenBank/DDBJ whole genome shotgun (WGS) entry which is preliminary data.</text>
</comment>
<reference evidence="11" key="1">
    <citation type="journal article" date="2015" name="Genome Announc.">
        <title>Draft whole-genome sequence of the biocontrol agent Trichoderma harzianum T6776.</title>
        <authorList>
            <person name="Baroncelli R."/>
            <person name="Piaggeschi G."/>
            <person name="Fiorini L."/>
            <person name="Bertolini E."/>
            <person name="Zapparata A."/>
            <person name="Pe M.E."/>
            <person name="Sarrocco S."/>
            <person name="Vannacci G."/>
        </authorList>
    </citation>
    <scope>NUCLEOTIDE SEQUENCE [LARGE SCALE GENOMIC DNA]</scope>
    <source>
        <strain evidence="11">T6776</strain>
    </source>
</reference>
<feature type="transmembrane region" description="Helical" evidence="8">
    <location>
        <begin position="342"/>
        <end position="359"/>
    </location>
</feature>
<comment type="subcellular location">
    <subcellularLocation>
        <location evidence="1">Membrane</location>
        <topology evidence="1">Multi-pass membrane protein</topology>
    </subcellularLocation>
</comment>
<evidence type="ECO:0000259" key="9">
    <source>
        <dbReference type="Pfam" id="PF13813"/>
    </source>
</evidence>
<gene>
    <name evidence="10" type="ORF">THAR02_11014</name>
</gene>
<dbReference type="Pfam" id="PF13813">
    <property type="entry name" value="MBOAT_2"/>
    <property type="match status" value="1"/>
</dbReference>
<sequence>MSVPVGGKGAGTWNAAKASSIYAVVLTVTLVTLPPNSLALAVALFNGAIQKLQTPERWDGRIYFALAIVLSVLLLMLHPRSIIRRGLYYAPLILLYRAYRAPLGDQTATTASTGSYQFGILLASWTMRILDRLYLNDPETAFRYKGEEDTSPVTYTPSQKLFWALELMVVTRGIGWNWQIRQIPAMPQLSRGGFLLWKAKSAVVTIIVLYAIKAASALLVQLFDGLDDRTGSLAAALLHPVCLHVFMYTSWAFVVFSSLNLAENFFALFFVGFHITERWSKVDMWPSVFGDVRTSYSIRRGWGVFWHQNMRHVCQSPGNFVVRNISFLREPESRLALLTRRYLRLMLIFVFSGLIHAGGSIYMTQRETNVHDGGNTIGFIYQGLALIGEDIVLWWLNIDDSKPTSLMRRLVGFGLVHGYASYATPTLKVIPLAIDHGLEVPENLLMSGVKMVGMGASGVLKNPFATMVGSFNV</sequence>
<feature type="transmembrane region" description="Helical" evidence="8">
    <location>
        <begin position="243"/>
        <end position="271"/>
    </location>
</feature>
<dbReference type="PANTHER" id="PTHR31595">
    <property type="entry name" value="LONG-CHAIN-ALCOHOL O-FATTY-ACYLTRANSFERASE 3-RELATED"/>
    <property type="match status" value="1"/>
</dbReference>
<feature type="transmembrane region" description="Helical" evidence="8">
    <location>
        <begin position="379"/>
        <end position="398"/>
    </location>
</feature>
<dbReference type="GO" id="GO:0006629">
    <property type="term" value="P:lipid metabolic process"/>
    <property type="evidence" value="ECO:0007669"/>
    <property type="project" value="InterPro"/>
</dbReference>
<evidence type="ECO:0000256" key="2">
    <source>
        <dbReference type="ARBA" id="ARBA00005179"/>
    </source>
</evidence>
<dbReference type="GO" id="GO:0008374">
    <property type="term" value="F:O-acyltransferase activity"/>
    <property type="evidence" value="ECO:0007669"/>
    <property type="project" value="InterPro"/>
</dbReference>
<evidence type="ECO:0000256" key="3">
    <source>
        <dbReference type="ARBA" id="ARBA00007282"/>
    </source>
</evidence>